<evidence type="ECO:0000313" key="1">
    <source>
        <dbReference type="EMBL" id="MEF2154776.1"/>
    </source>
</evidence>
<sequence length="110" mass="12478">MTSDVPIPLARPEEEVEQIIQTASKDSANVYFTGHAEQRMKERGLFDTDVFRVLRYGSIPKRPKFSKEHQDWTYVMELRLKSGITLGVVVAMEPLPTDVVVVTVMSVVQI</sequence>
<proteinExistence type="predicted"/>
<dbReference type="InterPro" id="IPR025354">
    <property type="entry name" value="DUF4258"/>
</dbReference>
<dbReference type="Pfam" id="PF14076">
    <property type="entry name" value="DUF4258"/>
    <property type="match status" value="1"/>
</dbReference>
<dbReference type="Proteomes" id="UP001356170">
    <property type="component" value="Unassembled WGS sequence"/>
</dbReference>
<accession>A0ABU7UYC1</accession>
<name>A0ABU7UYC1_9GAMM</name>
<dbReference type="RefSeq" id="WP_331702938.1">
    <property type="nucleotide sequence ID" value="NZ_JAZHBO010000001.1"/>
</dbReference>
<comment type="caution">
    <text evidence="1">The sequence shown here is derived from an EMBL/GenBank/DDBJ whole genome shotgun (WGS) entry which is preliminary data.</text>
</comment>
<keyword evidence="2" id="KW-1185">Reference proteome</keyword>
<dbReference type="EMBL" id="JAZHBO010000001">
    <property type="protein sequence ID" value="MEF2154776.1"/>
    <property type="molecule type" value="Genomic_DNA"/>
</dbReference>
<reference evidence="1 2" key="1">
    <citation type="submission" date="2024-01" db="EMBL/GenBank/DDBJ databases">
        <title>Novel species of the genus Luteimonas isolated from rivers.</title>
        <authorList>
            <person name="Lu H."/>
        </authorList>
    </citation>
    <scope>NUCLEOTIDE SEQUENCE [LARGE SCALE GENOMIC DNA]</scope>
    <source>
        <strain evidence="1 2">FXH3W</strain>
    </source>
</reference>
<organism evidence="1 2">
    <name type="scientific">Aquilutibacter rugosus</name>
    <dbReference type="NCBI Taxonomy" id="3115820"/>
    <lineage>
        <taxon>Bacteria</taxon>
        <taxon>Pseudomonadati</taxon>
        <taxon>Pseudomonadota</taxon>
        <taxon>Gammaproteobacteria</taxon>
        <taxon>Lysobacterales</taxon>
        <taxon>Lysobacteraceae</taxon>
        <taxon>Aquilutibacter</taxon>
    </lineage>
</organism>
<gene>
    <name evidence="1" type="ORF">V3390_00760</name>
</gene>
<evidence type="ECO:0000313" key="2">
    <source>
        <dbReference type="Proteomes" id="UP001356170"/>
    </source>
</evidence>
<protein>
    <submittedName>
        <fullName evidence="1">DUF4258 domain-containing protein</fullName>
    </submittedName>
</protein>